<dbReference type="KEGG" id="tau:Tola_1594"/>
<accession>C4LF38</accession>
<evidence type="ECO:0000313" key="2">
    <source>
        <dbReference type="Proteomes" id="UP000009073"/>
    </source>
</evidence>
<dbReference type="AlphaFoldDB" id="C4LF38"/>
<protein>
    <recommendedName>
        <fullName evidence="3">DNA phosphorothioation-dependent restriction protein DptF</fullName>
    </recommendedName>
</protein>
<dbReference type="eggNOG" id="COG0433">
    <property type="taxonomic scope" value="Bacteria"/>
</dbReference>
<dbReference type="STRING" id="595494.Tola_1594"/>
<name>C4LF38_TOLAT</name>
<reference evidence="1 2" key="2">
    <citation type="journal article" date="2011" name="Stand. Genomic Sci.">
        <title>Complete genome sequence of Tolumonas auensis type strain (TA 4).</title>
        <authorList>
            <person name="Chertkov O."/>
            <person name="Copeland A."/>
            <person name="Lucas S."/>
            <person name="Lapidus A."/>
            <person name="Berry K.W."/>
            <person name="Detter J.C."/>
            <person name="Del Rio T.G."/>
            <person name="Hammon N."/>
            <person name="Dalin E."/>
            <person name="Tice H."/>
            <person name="Pitluck S."/>
            <person name="Richardson P."/>
            <person name="Bruce D."/>
            <person name="Goodwin L."/>
            <person name="Han C."/>
            <person name="Tapia R."/>
            <person name="Saunders E."/>
            <person name="Schmutz J."/>
            <person name="Brettin T."/>
            <person name="Larimer F."/>
            <person name="Land M."/>
            <person name="Hauser L."/>
            <person name="Spring S."/>
            <person name="Rohde M."/>
            <person name="Kyrpides N.C."/>
            <person name="Ivanova N."/>
            <person name="Goker M."/>
            <person name="Beller H.R."/>
            <person name="Klenk H.P."/>
            <person name="Woyke T."/>
        </authorList>
    </citation>
    <scope>NUCLEOTIDE SEQUENCE [LARGE SCALE GENOMIC DNA]</scope>
    <source>
        <strain evidence="2">DSM 9187 / TA4</strain>
    </source>
</reference>
<dbReference type="NCBIfam" id="TIGR03238">
    <property type="entry name" value="dnd_assoc_3"/>
    <property type="match status" value="1"/>
</dbReference>
<dbReference type="HOGENOM" id="CLU_100240_0_0_6"/>
<dbReference type="InterPro" id="IPR017647">
    <property type="entry name" value="Dnd_assoc_3"/>
</dbReference>
<evidence type="ECO:0008006" key="3">
    <source>
        <dbReference type="Google" id="ProtNLM"/>
    </source>
</evidence>
<sequence>MEFIKVLSLLPKSSPFAVSTEYDTTLVSYKDYQYIKTDIEANFEKVLLQSSGNEVVFLCGSSGDGKSKILTRFSKYYKSIKDFHLDATHSFSLHQTAIQALDEKFSEFKENNRPLIIGVNIVMFGHYSRKGSNENYDIKTFIKVFLAGNQTSENNTFLDFESYTKFYFSDGEGRSSFAEPFLEKLILAYWSHLFYKKKCGQPWWPKFATNLMQNQDKYLLGLLLLNYEARYILVVITCRDYY</sequence>
<keyword evidence="2" id="KW-1185">Reference proteome</keyword>
<dbReference type="Proteomes" id="UP000009073">
    <property type="component" value="Chromosome"/>
</dbReference>
<dbReference type="EMBL" id="CP001616">
    <property type="protein sequence ID" value="ACQ93205.1"/>
    <property type="molecule type" value="Genomic_DNA"/>
</dbReference>
<reference evidence="2" key="1">
    <citation type="submission" date="2009-05" db="EMBL/GenBank/DDBJ databases">
        <title>Complete sequence of Tolumonas auensis DSM 9187.</title>
        <authorList>
            <consortium name="US DOE Joint Genome Institute"/>
            <person name="Lucas S."/>
            <person name="Copeland A."/>
            <person name="Lapidus A."/>
            <person name="Glavina del Rio T."/>
            <person name="Tice H."/>
            <person name="Bruce D."/>
            <person name="Goodwin L."/>
            <person name="Pitluck S."/>
            <person name="Chertkov O."/>
            <person name="Brettin T."/>
            <person name="Detter J.C."/>
            <person name="Han C."/>
            <person name="Larimer F."/>
            <person name="Land M."/>
            <person name="Hauser L."/>
            <person name="Kyrpides N."/>
            <person name="Mikhailova N."/>
            <person name="Spring S."/>
            <person name="Beller H."/>
        </authorList>
    </citation>
    <scope>NUCLEOTIDE SEQUENCE [LARGE SCALE GENOMIC DNA]</scope>
    <source>
        <strain evidence="2">DSM 9187 / TA4</strain>
    </source>
</reference>
<gene>
    <name evidence="1" type="ordered locus">Tola_1594</name>
</gene>
<dbReference type="RefSeq" id="WP_015878676.1">
    <property type="nucleotide sequence ID" value="NC_012691.1"/>
</dbReference>
<organism evidence="1 2">
    <name type="scientific">Tolumonas auensis (strain DSM 9187 / NBRC 110442 / TA 4)</name>
    <dbReference type="NCBI Taxonomy" id="595494"/>
    <lineage>
        <taxon>Bacteria</taxon>
        <taxon>Pseudomonadati</taxon>
        <taxon>Pseudomonadota</taxon>
        <taxon>Gammaproteobacteria</taxon>
        <taxon>Aeromonadales</taxon>
        <taxon>Aeromonadaceae</taxon>
        <taxon>Tolumonas</taxon>
    </lineage>
</organism>
<proteinExistence type="predicted"/>
<evidence type="ECO:0000313" key="1">
    <source>
        <dbReference type="EMBL" id="ACQ93205.1"/>
    </source>
</evidence>
<dbReference type="OrthoDB" id="257964at2"/>